<dbReference type="PANTHER" id="PTHR34700">
    <property type="entry name" value="POTASSIUM BINDING PROTEIN KBP"/>
    <property type="match status" value="1"/>
</dbReference>
<dbReference type="Proteomes" id="UP000032303">
    <property type="component" value="Chromosome 2"/>
</dbReference>
<dbReference type="KEGG" id="pgb:H744_2c0274"/>
<accession>A0A0C5WIQ4</accession>
<feature type="domain" description="LysM" evidence="1">
    <location>
        <begin position="39"/>
        <end position="88"/>
    </location>
</feature>
<keyword evidence="3" id="KW-1185">Reference proteome</keyword>
<dbReference type="CDD" id="cd00118">
    <property type="entry name" value="LysM"/>
    <property type="match status" value="1"/>
</dbReference>
<dbReference type="EMBL" id="CP005974">
    <property type="protein sequence ID" value="AJR07018.1"/>
    <property type="molecule type" value="Genomic_DNA"/>
</dbReference>
<dbReference type="PATRIC" id="fig|658445.3.peg.2164"/>
<dbReference type="PROSITE" id="PS51782">
    <property type="entry name" value="LYSM"/>
    <property type="match status" value="1"/>
</dbReference>
<evidence type="ECO:0000313" key="3">
    <source>
        <dbReference type="Proteomes" id="UP000032303"/>
    </source>
</evidence>
<dbReference type="InterPro" id="IPR018392">
    <property type="entry name" value="LysM"/>
</dbReference>
<dbReference type="STRING" id="658445.H744_2c0274"/>
<sequence>MKMLKALMGYGVLGLAAAGMCVEGQARASDLNLIDGAPAVYTVKKGDTLWDIAEHYLHSPWRWPELWQSNRSTVADPHWIYPGDQLYLHWVDGQPRLQRKPRRYLAPRAVASPKPVTTLPADLLLPYLAEDKLLAKTDLKYLPHVIGDNRALGYIPRGKTVWVDMPLSKGDKWGIFRPKQLLQRELDSGETAEVFSLKEVARGEVVAVTETTSAVLLTGARREVQPNDVLLPAPLPVSEAALSFSPFPSPAAVEAQVLSGMGGMEYIATHETVVLDLGHIDGLAAGQVFSLLRPGAGYVGAKGHYAYSKPESPILPSRLATFESQQLLAMPIGEVMVIRPYEYFSLAIVTKATEPFRAGAKLVSPSRG</sequence>
<dbReference type="HOGENOM" id="CLU_050533_1_1_6"/>
<name>A0A0C5WIQ4_9GAMM</name>
<protein>
    <recommendedName>
        <fullName evidence="1">LysM domain-containing protein</fullName>
    </recommendedName>
</protein>
<dbReference type="SUPFAM" id="SSF54106">
    <property type="entry name" value="LysM domain"/>
    <property type="match status" value="1"/>
</dbReference>
<dbReference type="Gene3D" id="3.10.350.10">
    <property type="entry name" value="LysM domain"/>
    <property type="match status" value="1"/>
</dbReference>
<gene>
    <name evidence="2" type="ORF">H744_2c0274</name>
</gene>
<organism evidence="2 3">
    <name type="scientific">Photobacterium gaetbulicola Gung47</name>
    <dbReference type="NCBI Taxonomy" id="658445"/>
    <lineage>
        <taxon>Bacteria</taxon>
        <taxon>Pseudomonadati</taxon>
        <taxon>Pseudomonadota</taxon>
        <taxon>Gammaproteobacteria</taxon>
        <taxon>Vibrionales</taxon>
        <taxon>Vibrionaceae</taxon>
        <taxon>Photobacterium</taxon>
    </lineage>
</organism>
<dbReference type="PANTHER" id="PTHR34700:SF4">
    <property type="entry name" value="PHAGE-LIKE ELEMENT PBSX PROTEIN XKDP"/>
    <property type="match status" value="1"/>
</dbReference>
<reference evidence="2 3" key="1">
    <citation type="submission" date="2013-05" db="EMBL/GenBank/DDBJ databases">
        <title>Complete genome sequence of the lipase-producing bacterium Photobacterium gaetbulicola Gung47.</title>
        <authorList>
            <person name="Kim Y.-O."/>
        </authorList>
    </citation>
    <scope>NUCLEOTIDE SEQUENCE [LARGE SCALE GENOMIC DNA]</scope>
    <source>
        <strain evidence="2 3">Gung47</strain>
    </source>
</reference>
<dbReference type="AlphaFoldDB" id="A0A0C5WIQ4"/>
<dbReference type="InterPro" id="IPR036779">
    <property type="entry name" value="LysM_dom_sf"/>
</dbReference>
<dbReference type="Pfam" id="PF01476">
    <property type="entry name" value="LysM"/>
    <property type="match status" value="1"/>
</dbReference>
<evidence type="ECO:0000313" key="2">
    <source>
        <dbReference type="EMBL" id="AJR07018.1"/>
    </source>
</evidence>
<dbReference type="SMART" id="SM00257">
    <property type="entry name" value="LysM"/>
    <property type="match status" value="1"/>
</dbReference>
<dbReference type="InterPro" id="IPR052196">
    <property type="entry name" value="Bact_Kbp"/>
</dbReference>
<dbReference type="OrthoDB" id="9765158at2"/>
<evidence type="ECO:0000259" key="1">
    <source>
        <dbReference type="PROSITE" id="PS51782"/>
    </source>
</evidence>
<proteinExistence type="predicted"/>